<evidence type="ECO:0000313" key="2">
    <source>
        <dbReference type="EMBL" id="KAL2505206.1"/>
    </source>
</evidence>
<keyword evidence="3" id="KW-1185">Reference proteome</keyword>
<organism evidence="2 3">
    <name type="scientific">Abeliophyllum distichum</name>
    <dbReference type="NCBI Taxonomy" id="126358"/>
    <lineage>
        <taxon>Eukaryota</taxon>
        <taxon>Viridiplantae</taxon>
        <taxon>Streptophyta</taxon>
        <taxon>Embryophyta</taxon>
        <taxon>Tracheophyta</taxon>
        <taxon>Spermatophyta</taxon>
        <taxon>Magnoliopsida</taxon>
        <taxon>eudicotyledons</taxon>
        <taxon>Gunneridae</taxon>
        <taxon>Pentapetalae</taxon>
        <taxon>asterids</taxon>
        <taxon>lamiids</taxon>
        <taxon>Lamiales</taxon>
        <taxon>Oleaceae</taxon>
        <taxon>Forsythieae</taxon>
        <taxon>Abeliophyllum</taxon>
    </lineage>
</organism>
<name>A0ABD1SXM9_9LAMI</name>
<dbReference type="Proteomes" id="UP001604336">
    <property type="component" value="Unassembled WGS sequence"/>
</dbReference>
<evidence type="ECO:0000313" key="3">
    <source>
        <dbReference type="Proteomes" id="UP001604336"/>
    </source>
</evidence>
<protein>
    <submittedName>
        <fullName evidence="2">Zinc finger CCCH domain-containing protein 41</fullName>
    </submittedName>
</protein>
<comment type="caution">
    <text evidence="2">The sequence shown here is derived from an EMBL/GenBank/DDBJ whole genome shotgun (WGS) entry which is preliminary data.</text>
</comment>
<proteinExistence type="predicted"/>
<accession>A0ABD1SXM9</accession>
<reference evidence="3" key="1">
    <citation type="submission" date="2024-07" db="EMBL/GenBank/DDBJ databases">
        <title>Two chromosome-level genome assemblies of Korean endemic species Abeliophyllum distichum and Forsythia ovata (Oleaceae).</title>
        <authorList>
            <person name="Jang H."/>
        </authorList>
    </citation>
    <scope>NUCLEOTIDE SEQUENCE [LARGE SCALE GENOMIC DNA]</scope>
</reference>
<dbReference type="AlphaFoldDB" id="A0ABD1SXM9"/>
<gene>
    <name evidence="2" type="ORF">Adt_20827</name>
</gene>
<evidence type="ECO:0000256" key="1">
    <source>
        <dbReference type="SAM" id="MobiDB-lite"/>
    </source>
</evidence>
<dbReference type="EMBL" id="JBFOLK010000006">
    <property type="protein sequence ID" value="KAL2505206.1"/>
    <property type="molecule type" value="Genomic_DNA"/>
</dbReference>
<feature type="region of interest" description="Disordered" evidence="1">
    <location>
        <begin position="1"/>
        <end position="51"/>
    </location>
</feature>
<sequence length="169" mass="19799">MELNVPSRKRRLSPSYCARDLEEKEISEGVDDDDDRNHKHRKEDTWSQFSEQEALDQVVTRPYRKRNKPFENGHPYRAGDSISGETWKSYSIASEKDFPARFEKRRPNRASFSRAPLDLNQRIQGNQSLSAEAGHVRSRGRELGSWGARFRVWLSRRYISIGPTWILTF</sequence>